<dbReference type="Proteomes" id="UP001617511">
    <property type="component" value="Unassembled WGS sequence"/>
</dbReference>
<evidence type="ECO:0000313" key="3">
    <source>
        <dbReference type="Proteomes" id="UP001617511"/>
    </source>
</evidence>
<gene>
    <name evidence="2" type="ORF">ACIP2Z_06815</name>
</gene>
<protein>
    <recommendedName>
        <fullName evidence="4">Secreted protein</fullName>
    </recommendedName>
</protein>
<organism evidence="2 3">
    <name type="scientific">Streptomyces iakyrus</name>
    <dbReference type="NCBI Taxonomy" id="68219"/>
    <lineage>
        <taxon>Bacteria</taxon>
        <taxon>Bacillati</taxon>
        <taxon>Actinomycetota</taxon>
        <taxon>Actinomycetes</taxon>
        <taxon>Kitasatosporales</taxon>
        <taxon>Streptomycetaceae</taxon>
        <taxon>Streptomyces</taxon>
    </lineage>
</organism>
<comment type="caution">
    <text evidence="2">The sequence shown here is derived from an EMBL/GenBank/DDBJ whole genome shotgun (WGS) entry which is preliminary data.</text>
</comment>
<keyword evidence="3" id="KW-1185">Reference proteome</keyword>
<proteinExistence type="predicted"/>
<dbReference type="EMBL" id="JBIVGG010000003">
    <property type="protein sequence ID" value="MFJ4078646.1"/>
    <property type="molecule type" value="Genomic_DNA"/>
</dbReference>
<reference evidence="2 3" key="1">
    <citation type="submission" date="2024-10" db="EMBL/GenBank/DDBJ databases">
        <title>The Natural Products Discovery Center: Release of the First 8490 Sequenced Strains for Exploring Actinobacteria Biosynthetic Diversity.</title>
        <authorList>
            <person name="Kalkreuter E."/>
            <person name="Kautsar S.A."/>
            <person name="Yang D."/>
            <person name="Bader C.D."/>
            <person name="Teijaro C.N."/>
            <person name="Fluegel L."/>
            <person name="Davis C.M."/>
            <person name="Simpson J.R."/>
            <person name="Lauterbach L."/>
            <person name="Steele A.D."/>
            <person name="Gui C."/>
            <person name="Meng S."/>
            <person name="Li G."/>
            <person name="Viehrig K."/>
            <person name="Ye F."/>
            <person name="Su P."/>
            <person name="Kiefer A.F."/>
            <person name="Nichols A."/>
            <person name="Cepeda A.J."/>
            <person name="Yan W."/>
            <person name="Fan B."/>
            <person name="Jiang Y."/>
            <person name="Adhikari A."/>
            <person name="Zheng C.-J."/>
            <person name="Schuster L."/>
            <person name="Cowan T.M."/>
            <person name="Smanski M.J."/>
            <person name="Chevrette M.G."/>
            <person name="De Carvalho L.P.S."/>
            <person name="Shen B."/>
        </authorList>
    </citation>
    <scope>NUCLEOTIDE SEQUENCE [LARGE SCALE GENOMIC DNA]</scope>
    <source>
        <strain evidence="2 3">NPDC089932</strain>
    </source>
</reference>
<dbReference type="RefSeq" id="WP_402070820.1">
    <property type="nucleotide sequence ID" value="NZ_JBIVGG010000003.1"/>
</dbReference>
<evidence type="ECO:0000256" key="1">
    <source>
        <dbReference type="SAM" id="Phobius"/>
    </source>
</evidence>
<keyword evidence="1" id="KW-1133">Transmembrane helix</keyword>
<evidence type="ECO:0000313" key="2">
    <source>
        <dbReference type="EMBL" id="MFJ4078646.1"/>
    </source>
</evidence>
<accession>A0ABW8F9C4</accession>
<sequence>MDATTATLIGTSIGTLGGLAGGLLTLIAQNRQVLSQQQADDARRRADIRREACDALVSAARQFVMHWWQIDYKLRRGIADEALVEATVPLWVEVATAHSRVAIAGPDPVAASADSLLAALSLLDKEGTKWFQGVQEGDGEEIIDTFREAYEDAYEAFTAKTFADVARKALSNTH</sequence>
<feature type="transmembrane region" description="Helical" evidence="1">
    <location>
        <begin position="6"/>
        <end position="28"/>
    </location>
</feature>
<keyword evidence="1" id="KW-0472">Membrane</keyword>
<name>A0ABW8F9C4_9ACTN</name>
<evidence type="ECO:0008006" key="4">
    <source>
        <dbReference type="Google" id="ProtNLM"/>
    </source>
</evidence>
<keyword evidence="1" id="KW-0812">Transmembrane</keyword>